<evidence type="ECO:0000313" key="2">
    <source>
        <dbReference type="EMBL" id="MFC6207707.1"/>
    </source>
</evidence>
<accession>A0ABW1STJ5</accession>
<keyword evidence="1" id="KW-1133">Transmembrane helix</keyword>
<comment type="caution">
    <text evidence="2">The sequence shown here is derived from an EMBL/GenBank/DDBJ whole genome shotgun (WGS) entry which is preliminary data.</text>
</comment>
<keyword evidence="3" id="KW-1185">Reference proteome</keyword>
<reference evidence="3" key="1">
    <citation type="journal article" date="2019" name="Int. J. Syst. Evol. Microbiol.">
        <title>The Global Catalogue of Microorganisms (GCM) 10K type strain sequencing project: providing services to taxonomists for standard genome sequencing and annotation.</title>
        <authorList>
            <consortium name="The Broad Institute Genomics Platform"/>
            <consortium name="The Broad Institute Genome Sequencing Center for Infectious Disease"/>
            <person name="Wu L."/>
            <person name="Ma J."/>
        </authorList>
    </citation>
    <scope>NUCLEOTIDE SEQUENCE [LARGE SCALE GENOMIC DNA]</scope>
    <source>
        <strain evidence="3">CCM 8905</strain>
    </source>
</reference>
<dbReference type="EMBL" id="JBHSSK010000024">
    <property type="protein sequence ID" value="MFC6207707.1"/>
    <property type="molecule type" value="Genomic_DNA"/>
</dbReference>
<sequence>MFRKSMRDAWGLFGLGIGLEIVFLPLTLLFHRKIQAWELLKDWWQGPDKLATLTLVVAVVLGCWLVTTLVIYGFRWLNAKLREHDVY</sequence>
<dbReference type="Proteomes" id="UP001596254">
    <property type="component" value="Unassembled WGS sequence"/>
</dbReference>
<proteinExistence type="predicted"/>
<keyword evidence="1" id="KW-0472">Membrane</keyword>
<gene>
    <name evidence="2" type="ORF">ACFP1G_09525</name>
</gene>
<feature type="transmembrane region" description="Helical" evidence="1">
    <location>
        <begin position="12"/>
        <end position="30"/>
    </location>
</feature>
<organism evidence="2 3">
    <name type="scientific">Levilactobacillus tongjiangensis</name>
    <dbReference type="NCBI Taxonomy" id="2486023"/>
    <lineage>
        <taxon>Bacteria</taxon>
        <taxon>Bacillati</taxon>
        <taxon>Bacillota</taxon>
        <taxon>Bacilli</taxon>
        <taxon>Lactobacillales</taxon>
        <taxon>Lactobacillaceae</taxon>
        <taxon>Levilactobacillus</taxon>
    </lineage>
</organism>
<dbReference type="RefSeq" id="WP_125692272.1">
    <property type="nucleotide sequence ID" value="NZ_JBHSSK010000024.1"/>
</dbReference>
<protein>
    <submittedName>
        <fullName evidence="2">Uncharacterized protein</fullName>
    </submittedName>
</protein>
<evidence type="ECO:0000313" key="3">
    <source>
        <dbReference type="Proteomes" id="UP001596254"/>
    </source>
</evidence>
<evidence type="ECO:0000256" key="1">
    <source>
        <dbReference type="SAM" id="Phobius"/>
    </source>
</evidence>
<name>A0ABW1STJ5_9LACO</name>
<feature type="transmembrane region" description="Helical" evidence="1">
    <location>
        <begin position="50"/>
        <end position="74"/>
    </location>
</feature>
<keyword evidence="1" id="KW-0812">Transmembrane</keyword>